<evidence type="ECO:0000313" key="1">
    <source>
        <dbReference type="EMBL" id="KJA23753.1"/>
    </source>
</evidence>
<protein>
    <submittedName>
        <fullName evidence="1">Uncharacterized protein</fullName>
    </submittedName>
</protein>
<sequence length="362" mass="40850">MARFSIGSRQVLYHILLVNTFLDTGFPKSPTKFLDLPVEFIVAICWLSGSLKSLPLVCKHLREIIYSTPLLWGRASINIRPGGTRNALLSLDEHLKRGARCPLEVRIDAHEAITEESQIDTDLFVKLSAHKERILALDITTNSVTLSQAILHLTLTEPEFCPLPSLRSICIRHTDAGDDYFDSEIGSGFLRNLNPTLFPSLTTLVLPFTAEYMISLDSPMPSLKTLILDGTRNSIERSEAAYVFQVTKFLAQTVNLETIWFKVESMQTDDDDLDAFIPEDEDEPPSPHVVDLPRLTRLAVFGFGKGEELLRFIKAPNLRDLHIDGTQDRDKSFFDLADWAREHVMFLFPTLKTLARRSPLLG</sequence>
<dbReference type="SUPFAM" id="SSF52047">
    <property type="entry name" value="RNI-like"/>
    <property type="match status" value="1"/>
</dbReference>
<gene>
    <name evidence="1" type="ORF">HYPSUDRAFT_571636</name>
</gene>
<dbReference type="EMBL" id="KN817541">
    <property type="protein sequence ID" value="KJA23753.1"/>
    <property type="molecule type" value="Genomic_DNA"/>
</dbReference>
<dbReference type="AlphaFoldDB" id="A0A0D2MJB4"/>
<dbReference type="OrthoDB" id="3039061at2759"/>
<evidence type="ECO:0000313" key="2">
    <source>
        <dbReference type="Proteomes" id="UP000054270"/>
    </source>
</evidence>
<accession>A0A0D2MJB4</accession>
<dbReference type="Gene3D" id="3.80.10.10">
    <property type="entry name" value="Ribonuclease Inhibitor"/>
    <property type="match status" value="1"/>
</dbReference>
<dbReference type="InterPro" id="IPR032675">
    <property type="entry name" value="LRR_dom_sf"/>
</dbReference>
<reference evidence="2" key="1">
    <citation type="submission" date="2014-04" db="EMBL/GenBank/DDBJ databases">
        <title>Evolutionary Origins and Diversification of the Mycorrhizal Mutualists.</title>
        <authorList>
            <consortium name="DOE Joint Genome Institute"/>
            <consortium name="Mycorrhizal Genomics Consortium"/>
            <person name="Kohler A."/>
            <person name="Kuo A."/>
            <person name="Nagy L.G."/>
            <person name="Floudas D."/>
            <person name="Copeland A."/>
            <person name="Barry K.W."/>
            <person name="Cichocki N."/>
            <person name="Veneault-Fourrey C."/>
            <person name="LaButti K."/>
            <person name="Lindquist E.A."/>
            <person name="Lipzen A."/>
            <person name="Lundell T."/>
            <person name="Morin E."/>
            <person name="Murat C."/>
            <person name="Riley R."/>
            <person name="Ohm R."/>
            <person name="Sun H."/>
            <person name="Tunlid A."/>
            <person name="Henrissat B."/>
            <person name="Grigoriev I.V."/>
            <person name="Hibbett D.S."/>
            <person name="Martin F."/>
        </authorList>
    </citation>
    <scope>NUCLEOTIDE SEQUENCE [LARGE SCALE GENOMIC DNA]</scope>
    <source>
        <strain evidence="2">FD-334 SS-4</strain>
    </source>
</reference>
<organism evidence="1 2">
    <name type="scientific">Hypholoma sublateritium (strain FD-334 SS-4)</name>
    <dbReference type="NCBI Taxonomy" id="945553"/>
    <lineage>
        <taxon>Eukaryota</taxon>
        <taxon>Fungi</taxon>
        <taxon>Dikarya</taxon>
        <taxon>Basidiomycota</taxon>
        <taxon>Agaricomycotina</taxon>
        <taxon>Agaricomycetes</taxon>
        <taxon>Agaricomycetidae</taxon>
        <taxon>Agaricales</taxon>
        <taxon>Agaricineae</taxon>
        <taxon>Strophariaceae</taxon>
        <taxon>Hypholoma</taxon>
    </lineage>
</organism>
<dbReference type="Proteomes" id="UP000054270">
    <property type="component" value="Unassembled WGS sequence"/>
</dbReference>
<name>A0A0D2MJB4_HYPSF</name>
<keyword evidence="2" id="KW-1185">Reference proteome</keyword>
<proteinExistence type="predicted"/>